<proteinExistence type="predicted"/>
<dbReference type="EMBL" id="CP043032">
    <property type="protein sequence ID" value="QEH94824.1"/>
    <property type="molecule type" value="Genomic_DNA"/>
</dbReference>
<reference evidence="1 2" key="1">
    <citation type="submission" date="2019-08" db="EMBL/GenBank/DDBJ databases">
        <title>Dermacoccus abyssi strain HZAU 226, whole genome Nanopore sequencing project.</title>
        <authorList>
            <person name="Guo A."/>
            <person name="Zhang X."/>
            <person name="Ruan Y."/>
            <person name="Liu W."/>
            <person name="Chen Q."/>
            <person name="Gu L."/>
        </authorList>
    </citation>
    <scope>NUCLEOTIDE SEQUENCE [LARGE SCALE GENOMIC DNA]</scope>
    <source>
        <strain evidence="1 2">HZAU 226</strain>
        <plasmid evidence="1 2">unnamed</plasmid>
    </source>
</reference>
<protein>
    <submittedName>
        <fullName evidence="1">Uncharacterized protein</fullName>
    </submittedName>
</protein>
<evidence type="ECO:0000313" key="2">
    <source>
        <dbReference type="Proteomes" id="UP000323565"/>
    </source>
</evidence>
<gene>
    <name evidence="1" type="ORF">FV141_14475</name>
</gene>
<organism evidence="1 2">
    <name type="scientific">Dermacoccus abyssi</name>
    <dbReference type="NCBI Taxonomy" id="322596"/>
    <lineage>
        <taxon>Bacteria</taxon>
        <taxon>Bacillati</taxon>
        <taxon>Actinomycetota</taxon>
        <taxon>Actinomycetes</taxon>
        <taxon>Micrococcales</taxon>
        <taxon>Dermacoccaceae</taxon>
        <taxon>Dermacoccus</taxon>
    </lineage>
</organism>
<keyword evidence="1" id="KW-0614">Plasmid</keyword>
<geneLocation type="plasmid" evidence="1 2">
    <name>unnamed</name>
</geneLocation>
<sequence length="140" mass="15096">MTFQVYRKGSSSARKSPVVTIQKSGAISINEAGYKQLGEPRFVQLLHDADERLIALNPTEETDLDGYAVRRQNASKGTGPAVISAGNFASDCGVDTHQARRWAPELIDGMLVVDLKVEGVIVISNRERGRLAREGGGGTQ</sequence>
<name>A0ABX5ZDS2_9MICO</name>
<keyword evidence="2" id="KW-1185">Reference proteome</keyword>
<accession>A0ABX5ZDS2</accession>
<dbReference type="Proteomes" id="UP000323565">
    <property type="component" value="Plasmid unnamed"/>
</dbReference>
<evidence type="ECO:0000313" key="1">
    <source>
        <dbReference type="EMBL" id="QEH94824.1"/>
    </source>
</evidence>